<sequence>MKKSLSLLVAITMVFSMFASVAFAADKAAPTQNDKFNALKDLGIFTGFPNGDAGLDQNMTRAQFAKVLALGLNLDENAAASKYSDVSASHWAKPFIGAVTAAELMQGKGNNKFDPNGNVTIEELAKTLVLGLGLEEVEGATVTGASAWAAGYVQAALDAKIIPTFTNYKAAATRGQLVDAIYEVVGGEVVTVKSAVATDAKTVEVTFSDDKKVTKTLDTALEIGKATKVSVEYNGKTYEVEVTLEGLKVAKATQTGAKKITLEFNKAVTKDLAIEVKYLSTTVAVTKTFAENLKSVVLEAGYLPAGDLTIKAGDAEAVTVKAEAEKATKVSITTESLQKADGQDLGIKKFNQFGEETSVGQTVNKNVYNSTQGKDLVTGGFTTSVASSKVNLSTDAAAKVDDTIIVSAYTNDGLSDTKSFKVTAASSATKIELSAVQPKKDKTRITVGETGLVLPVKLTDQFGKELKLAAGTATVANGQVKLSGITFLVGGDGAVDNFTVDSNNVVTVDATKAGNVILSASNPATGAYSTTTFKVEAASALKELKLQNPVGMAVVGEDVVIPFTALDSFGGTIAGKDVDLSKVQLLTTQTVAAKYPKINAKGELVLNFTTNGTATIQAVIGGVITSTISFDVLAKAKIESVQGLKDVATTLESGASVDLAAKQIKVVDNYGRVKTIDEISALNPTFSVGVVSGDFTYANGKLTATAGKNGTGKIQITYNDADHVGAANALKSSEIVVTSVKTSDIKSYEIKSVGTVYGNKDNKLGDKYSKTIELNGKTEGGTVVALVSPAPAFVTSSDESVLAVNSAAANVSGLKAGKSTIAAYLNGNKVAETEVTVSDATPVATTVKLDKSEYSVFVLAANGSQTATVSVEVKDQYGVVITPNGFLTSKDDTVSISGLTVTAVKKGTATITYVTSNGASATATVLVE</sequence>
<keyword evidence="4" id="KW-1185">Reference proteome</keyword>
<dbReference type="Proteomes" id="UP000609346">
    <property type="component" value="Unassembled WGS sequence"/>
</dbReference>
<proteinExistence type="predicted"/>
<dbReference type="PROSITE" id="PS51272">
    <property type="entry name" value="SLH"/>
    <property type="match status" value="2"/>
</dbReference>
<evidence type="ECO:0000313" key="3">
    <source>
        <dbReference type="EMBL" id="MBD3920805.1"/>
    </source>
</evidence>
<dbReference type="RefSeq" id="WP_191205070.1">
    <property type="nucleotide sequence ID" value="NZ_JACXZA010000004.1"/>
</dbReference>
<feature type="chain" id="PRO_5045836958" evidence="1">
    <location>
        <begin position="25"/>
        <end position="928"/>
    </location>
</feature>
<name>A0ABR8N0U7_9BACL</name>
<comment type="caution">
    <text evidence="3">The sequence shown here is derived from an EMBL/GenBank/DDBJ whole genome shotgun (WGS) entry which is preliminary data.</text>
</comment>
<gene>
    <name evidence="3" type="ORF">H8B09_18710</name>
</gene>
<reference evidence="3 4" key="1">
    <citation type="submission" date="2020-09" db="EMBL/GenBank/DDBJ databases">
        <title>Paenibacillus sp. strain PR3 16S rRNA gene Genome sequencing and assembly.</title>
        <authorList>
            <person name="Kim J."/>
        </authorList>
    </citation>
    <scope>NUCLEOTIDE SEQUENCE [LARGE SCALE GENOMIC DNA]</scope>
    <source>
        <strain evidence="3 4">PR3</strain>
    </source>
</reference>
<feature type="domain" description="SLH" evidence="2">
    <location>
        <begin position="79"/>
        <end position="142"/>
    </location>
</feature>
<feature type="domain" description="SLH" evidence="2">
    <location>
        <begin position="19"/>
        <end position="78"/>
    </location>
</feature>
<protein>
    <submittedName>
        <fullName evidence="3">S-layer homology domain-containing protein</fullName>
    </submittedName>
</protein>
<dbReference type="InterPro" id="IPR001119">
    <property type="entry name" value="SLH_dom"/>
</dbReference>
<keyword evidence="1" id="KW-0732">Signal</keyword>
<evidence type="ECO:0000259" key="2">
    <source>
        <dbReference type="PROSITE" id="PS51272"/>
    </source>
</evidence>
<evidence type="ECO:0000256" key="1">
    <source>
        <dbReference type="SAM" id="SignalP"/>
    </source>
</evidence>
<feature type="signal peptide" evidence="1">
    <location>
        <begin position="1"/>
        <end position="24"/>
    </location>
</feature>
<dbReference type="Pfam" id="PF00395">
    <property type="entry name" value="SLH"/>
    <property type="match status" value="1"/>
</dbReference>
<accession>A0ABR8N0U7</accession>
<dbReference type="EMBL" id="JACXZA010000004">
    <property type="protein sequence ID" value="MBD3920805.1"/>
    <property type="molecule type" value="Genomic_DNA"/>
</dbReference>
<evidence type="ECO:0000313" key="4">
    <source>
        <dbReference type="Proteomes" id="UP000609346"/>
    </source>
</evidence>
<organism evidence="3 4">
    <name type="scientific">Paenibacillus terricola</name>
    <dbReference type="NCBI Taxonomy" id="2763503"/>
    <lineage>
        <taxon>Bacteria</taxon>
        <taxon>Bacillati</taxon>
        <taxon>Bacillota</taxon>
        <taxon>Bacilli</taxon>
        <taxon>Bacillales</taxon>
        <taxon>Paenibacillaceae</taxon>
        <taxon>Paenibacillus</taxon>
    </lineage>
</organism>